<organism evidence="1 2">
    <name type="scientific">Trichinella papuae</name>
    <dbReference type="NCBI Taxonomy" id="268474"/>
    <lineage>
        <taxon>Eukaryota</taxon>
        <taxon>Metazoa</taxon>
        <taxon>Ecdysozoa</taxon>
        <taxon>Nematoda</taxon>
        <taxon>Enoplea</taxon>
        <taxon>Dorylaimia</taxon>
        <taxon>Trichinellida</taxon>
        <taxon>Trichinellidae</taxon>
        <taxon>Trichinella</taxon>
    </lineage>
</organism>
<keyword evidence="2" id="KW-1185">Reference proteome</keyword>
<accession>A0A0V1MM19</accession>
<evidence type="ECO:0000313" key="1">
    <source>
        <dbReference type="EMBL" id="KRZ72576.1"/>
    </source>
</evidence>
<comment type="caution">
    <text evidence="1">The sequence shown here is derived from an EMBL/GenBank/DDBJ whole genome shotgun (WGS) entry which is preliminary data.</text>
</comment>
<name>A0A0V1MM19_9BILA</name>
<dbReference type="STRING" id="268474.A0A0V1MM19"/>
<dbReference type="Proteomes" id="UP000054843">
    <property type="component" value="Unassembled WGS sequence"/>
</dbReference>
<dbReference type="EMBL" id="JYDO01000077">
    <property type="protein sequence ID" value="KRZ72576.1"/>
    <property type="molecule type" value="Genomic_DNA"/>
</dbReference>
<gene>
    <name evidence="1" type="ORF">T10_9790</name>
</gene>
<protein>
    <submittedName>
        <fullName evidence="1">Uncharacterized protein</fullName>
    </submittedName>
</protein>
<dbReference type="AlphaFoldDB" id="A0A0V1MM19"/>
<evidence type="ECO:0000313" key="2">
    <source>
        <dbReference type="Proteomes" id="UP000054843"/>
    </source>
</evidence>
<reference evidence="1 2" key="1">
    <citation type="submission" date="2015-01" db="EMBL/GenBank/DDBJ databases">
        <title>Evolution of Trichinella species and genotypes.</title>
        <authorList>
            <person name="Korhonen P.K."/>
            <person name="Edoardo P."/>
            <person name="Giuseppe L.R."/>
            <person name="Gasser R.B."/>
        </authorList>
    </citation>
    <scope>NUCLEOTIDE SEQUENCE [LARGE SCALE GENOMIC DNA]</scope>
    <source>
        <strain evidence="1">ISS1980</strain>
    </source>
</reference>
<proteinExistence type="predicted"/>
<sequence length="232" mass="26715">MAVLMESNEQNKHITRIFQLLSYYSNQAANISVELISTAASMLVLSIKTESNERNLDFVISMISVTATEKILKALALQKNKTMSNWLQDSRDNLFCDLINLLAQLSKISNNFIQVIPPWTAMLNVFRPLIYYKHLINFTLIYDNNHDDLKVLFQEKHRILEKCTKATTSHTVVLMMMANLAREILKNFSFCTTNNSIQWIVVTKKTYYTIVQKYESFACFINGDCEAQSNTS</sequence>